<feature type="disulfide bond" evidence="1">
    <location>
        <begin position="197"/>
        <end position="206"/>
    </location>
</feature>
<dbReference type="PROSITE" id="PS00022">
    <property type="entry name" value="EGF_1"/>
    <property type="match status" value="1"/>
</dbReference>
<evidence type="ECO:0000313" key="5">
    <source>
        <dbReference type="RefSeq" id="XP_011638286.1"/>
    </source>
</evidence>
<dbReference type="GeneID" id="105427974"/>
<dbReference type="SMART" id="SM00181">
    <property type="entry name" value="EGF"/>
    <property type="match status" value="5"/>
</dbReference>
<dbReference type="PANTHER" id="PTHR24047:SF29">
    <property type="entry name" value="EATER-RELATED"/>
    <property type="match status" value="1"/>
</dbReference>
<feature type="transmembrane region" description="Helical" evidence="2">
    <location>
        <begin position="296"/>
        <end position="317"/>
    </location>
</feature>
<name>A0A6I9WC15_9HYME</name>
<sequence length="381" mass="42952">MIFIRNKATVIIQNISDDENYCKPVCDFKCIEGKCTAPNVCTCNDGYLPSWTEPQNNSDDRICTEFRPCNALSCKVNERCDISGSCVCNHGYVKNAFGEGCVSSCTPPCINSNCTEPNYCTCNAGFTPRNESFCEPICKRGCQNGDCISPDHCICHKDFVQNVYNDSGPHCISPCTRNCSRHSECVIDHNLDYKCECHFGWTGEDCDQPSMCVTTMAFDYHDINRITIRDTNSTIMQILKSAPNCYQCDNSLNKDTLCYIIHSDKDNTIFVGCLLSTELPCYITHYKGPTISTKKVWFFVTIAILIIGLTVAAFVMYHKRQKIKLIDLPPAKSADDKTAKLHFAIRSNSNRSEPPQRYADISRCLYFSLSPNANRLWRDLP</sequence>
<gene>
    <name evidence="5" type="primary">LOC105427974</name>
</gene>
<protein>
    <submittedName>
        <fullName evidence="5">Neurogenic locus notch homolog protein 1-like</fullName>
    </submittedName>
</protein>
<keyword evidence="2" id="KW-1133">Transmembrane helix</keyword>
<reference evidence="5" key="1">
    <citation type="submission" date="2025-08" db="UniProtKB">
        <authorList>
            <consortium name="RefSeq"/>
        </authorList>
    </citation>
    <scope>IDENTIFICATION</scope>
</reference>
<dbReference type="OrthoDB" id="7554135at2759"/>
<dbReference type="InterPro" id="IPR053255">
    <property type="entry name" value="EGF-like_domain"/>
</dbReference>
<organism evidence="4 5">
    <name type="scientific">Pogonomyrmex barbatus</name>
    <name type="common">red harvester ant</name>
    <dbReference type="NCBI Taxonomy" id="144034"/>
    <lineage>
        <taxon>Eukaryota</taxon>
        <taxon>Metazoa</taxon>
        <taxon>Ecdysozoa</taxon>
        <taxon>Arthropoda</taxon>
        <taxon>Hexapoda</taxon>
        <taxon>Insecta</taxon>
        <taxon>Pterygota</taxon>
        <taxon>Neoptera</taxon>
        <taxon>Endopterygota</taxon>
        <taxon>Hymenoptera</taxon>
        <taxon>Apocrita</taxon>
        <taxon>Aculeata</taxon>
        <taxon>Formicoidea</taxon>
        <taxon>Formicidae</taxon>
        <taxon>Myrmicinae</taxon>
        <taxon>Pogonomyrmex</taxon>
    </lineage>
</organism>
<dbReference type="PANTHER" id="PTHR24047">
    <property type="entry name" value="FI01909P-RELATED"/>
    <property type="match status" value="1"/>
</dbReference>
<dbReference type="RefSeq" id="XP_011638286.1">
    <property type="nucleotide sequence ID" value="XM_011639984.1"/>
</dbReference>
<keyword evidence="1" id="KW-1015">Disulfide bond</keyword>
<feature type="domain" description="EGF-like" evidence="3">
    <location>
        <begin position="172"/>
        <end position="207"/>
    </location>
</feature>
<dbReference type="Proteomes" id="UP000504615">
    <property type="component" value="Unplaced"/>
</dbReference>
<dbReference type="PROSITE" id="PS01186">
    <property type="entry name" value="EGF_2"/>
    <property type="match status" value="1"/>
</dbReference>
<accession>A0A6I9WC15</accession>
<keyword evidence="4" id="KW-1185">Reference proteome</keyword>
<comment type="caution">
    <text evidence="1">Lacks conserved residue(s) required for the propagation of feature annotation.</text>
</comment>
<evidence type="ECO:0000313" key="4">
    <source>
        <dbReference type="Proteomes" id="UP000504615"/>
    </source>
</evidence>
<dbReference type="InterPro" id="IPR000742">
    <property type="entry name" value="EGF"/>
</dbReference>
<evidence type="ECO:0000259" key="3">
    <source>
        <dbReference type="PROSITE" id="PS50026"/>
    </source>
</evidence>
<evidence type="ECO:0000256" key="2">
    <source>
        <dbReference type="SAM" id="Phobius"/>
    </source>
</evidence>
<evidence type="ECO:0000256" key="1">
    <source>
        <dbReference type="PROSITE-ProRule" id="PRU00076"/>
    </source>
</evidence>
<dbReference type="KEGG" id="pbar:105427974"/>
<dbReference type="PROSITE" id="PS50026">
    <property type="entry name" value="EGF_3"/>
    <property type="match status" value="1"/>
</dbReference>
<feature type="disulfide bond" evidence="1">
    <location>
        <begin position="175"/>
        <end position="185"/>
    </location>
</feature>
<proteinExistence type="predicted"/>
<dbReference type="Gene3D" id="2.10.25.10">
    <property type="entry name" value="Laminin"/>
    <property type="match status" value="4"/>
</dbReference>
<dbReference type="AlphaFoldDB" id="A0A6I9WC15"/>
<keyword evidence="2" id="KW-0812">Transmembrane</keyword>
<keyword evidence="1" id="KW-0245">EGF-like domain</keyword>
<keyword evidence="2" id="KW-0472">Membrane</keyword>